<evidence type="ECO:0000313" key="2">
    <source>
        <dbReference type="Proteomes" id="UP000005496"/>
    </source>
</evidence>
<gene>
    <name evidence="1" type="ORF">Dthio_PD2218</name>
</gene>
<dbReference type="EMBL" id="ACJN02000002">
    <property type="protein sequence ID" value="EFI34828.1"/>
    <property type="molecule type" value="Genomic_DNA"/>
</dbReference>
<sequence length="112" mass="13346">MSSKRIRDPLYGFIEVDDQDIKLIDHRLTQRLRWVNQLPLPVFERRVQQDLLVQQDSGKEAPVAEYLGFKISDEDVLEKGDTYLHIFIRPYSSIRHDELRLKIDNVLHRFEA</sequence>
<protein>
    <submittedName>
        <fullName evidence="1">Uncharacterized protein</fullName>
    </submittedName>
</protein>
<dbReference type="Proteomes" id="UP000005496">
    <property type="component" value="Unassembled WGS sequence"/>
</dbReference>
<keyword evidence="2" id="KW-1185">Reference proteome</keyword>
<organism evidence="1 2">
    <name type="scientific">Desulfonatronospira thiodismutans ASO3-1</name>
    <dbReference type="NCBI Taxonomy" id="555779"/>
    <lineage>
        <taxon>Bacteria</taxon>
        <taxon>Pseudomonadati</taxon>
        <taxon>Thermodesulfobacteriota</taxon>
        <taxon>Desulfovibrionia</taxon>
        <taxon>Desulfovibrionales</taxon>
        <taxon>Desulfonatronovibrionaceae</taxon>
        <taxon>Desulfonatronospira</taxon>
    </lineage>
</organism>
<reference evidence="1" key="1">
    <citation type="submission" date="2010-05" db="EMBL/GenBank/DDBJ databases">
        <title>The draft genome of Desulfonatronospira thiodismutans ASO3-1.</title>
        <authorList>
            <consortium name="US DOE Joint Genome Institute (JGI-PGF)"/>
            <person name="Lucas S."/>
            <person name="Copeland A."/>
            <person name="Lapidus A."/>
            <person name="Cheng J.-F."/>
            <person name="Bruce D."/>
            <person name="Goodwin L."/>
            <person name="Pitluck S."/>
            <person name="Chertkov O."/>
            <person name="Brettin T."/>
            <person name="Detter J.C."/>
            <person name="Han C."/>
            <person name="Land M.L."/>
            <person name="Hauser L."/>
            <person name="Kyrpides N."/>
            <person name="Mikhailova N."/>
            <person name="Muyzer G."/>
            <person name="Woyke T."/>
        </authorList>
    </citation>
    <scope>NUCLEOTIDE SEQUENCE [LARGE SCALE GENOMIC DNA]</scope>
    <source>
        <strain evidence="1">ASO3-1</strain>
    </source>
</reference>
<comment type="caution">
    <text evidence="1">The sequence shown here is derived from an EMBL/GenBank/DDBJ whole genome shotgun (WGS) entry which is preliminary data.</text>
</comment>
<name>D6SQ02_9BACT</name>
<dbReference type="Gene3D" id="1.10.3210.10">
    <property type="entry name" value="Hypothetical protein af1432"/>
    <property type="match status" value="1"/>
</dbReference>
<dbReference type="OrthoDB" id="9803619at2"/>
<dbReference type="AlphaFoldDB" id="D6SQ02"/>
<accession>D6SQ02</accession>
<evidence type="ECO:0000313" key="1">
    <source>
        <dbReference type="EMBL" id="EFI34828.1"/>
    </source>
</evidence>
<proteinExistence type="predicted"/>
<dbReference type="RefSeq" id="WP_008870142.1">
    <property type="nucleotide sequence ID" value="NZ_ACJN02000002.1"/>
</dbReference>